<dbReference type="EMBL" id="AJFU01000005">
    <property type="protein sequence ID" value="EIE41846.1"/>
    <property type="molecule type" value="Genomic_DNA"/>
</dbReference>
<sequence length="71" mass="8678">MKNLIYFDDENFEKSLNNYYNHINKEPDNLVLSIDEFMPIFKTGKEYLELFKKIQKDYDMPLSSEFVTHKY</sequence>
<keyword evidence="2" id="KW-1185">Reference proteome</keyword>
<dbReference type="PATRIC" id="fig|1131455.3.peg.435"/>
<protein>
    <submittedName>
        <fullName evidence="1">Uncharacterized protein</fullName>
    </submittedName>
</protein>
<gene>
    <name evidence="1" type="ORF">MCANUFG4_02146</name>
</gene>
<proteinExistence type="predicted"/>
<organism evidence="1 2">
    <name type="scientific">Mycoplasmopsis canis UFG4</name>
    <dbReference type="NCBI Taxonomy" id="1131455"/>
    <lineage>
        <taxon>Bacteria</taxon>
        <taxon>Bacillati</taxon>
        <taxon>Mycoplasmatota</taxon>
        <taxon>Mycoplasmoidales</taxon>
        <taxon>Metamycoplasmataceae</taxon>
        <taxon>Mycoplasmopsis</taxon>
    </lineage>
</organism>
<reference evidence="1 2" key="1">
    <citation type="journal article" date="2012" name="J. Bacteriol.">
        <title>Genome annotation of five Mycoplasma canis strains.</title>
        <authorList>
            <person name="Brown D.R."/>
            <person name="May M."/>
            <person name="Michaels D.L."/>
            <person name="Barbet A.F."/>
        </authorList>
    </citation>
    <scope>NUCLEOTIDE SEQUENCE [LARGE SCALE GENOMIC DNA]</scope>
    <source>
        <strain evidence="1 2">UFG4</strain>
    </source>
</reference>
<evidence type="ECO:0000313" key="1">
    <source>
        <dbReference type="EMBL" id="EIE41846.1"/>
    </source>
</evidence>
<accession>I1A5S5</accession>
<dbReference type="AlphaFoldDB" id="I1A5S5"/>
<evidence type="ECO:0000313" key="2">
    <source>
        <dbReference type="Proteomes" id="UP000006229"/>
    </source>
</evidence>
<dbReference type="Proteomes" id="UP000006229">
    <property type="component" value="Unassembled WGS sequence"/>
</dbReference>
<dbReference type="RefSeq" id="WP_004797174.1">
    <property type="nucleotide sequence ID" value="NZ_AJFU01000005.1"/>
</dbReference>
<name>I1A5S5_9BACT</name>
<comment type="caution">
    <text evidence="1">The sequence shown here is derived from an EMBL/GenBank/DDBJ whole genome shotgun (WGS) entry which is preliminary data.</text>
</comment>